<organism evidence="6 7">
    <name type="scientific">Saccharothrix tamanrassetensis</name>
    <dbReference type="NCBI Taxonomy" id="1051531"/>
    <lineage>
        <taxon>Bacteria</taxon>
        <taxon>Bacillati</taxon>
        <taxon>Actinomycetota</taxon>
        <taxon>Actinomycetes</taxon>
        <taxon>Pseudonocardiales</taxon>
        <taxon>Pseudonocardiaceae</taxon>
        <taxon>Saccharothrix</taxon>
    </lineage>
</organism>
<dbReference type="PROSITE" id="PS00211">
    <property type="entry name" value="ABC_TRANSPORTER_1"/>
    <property type="match status" value="1"/>
</dbReference>
<evidence type="ECO:0000259" key="5">
    <source>
        <dbReference type="PROSITE" id="PS50893"/>
    </source>
</evidence>
<dbReference type="SMART" id="SM00382">
    <property type="entry name" value="AAA"/>
    <property type="match status" value="2"/>
</dbReference>
<keyword evidence="1" id="KW-0813">Transport</keyword>
<evidence type="ECO:0000313" key="7">
    <source>
        <dbReference type="Proteomes" id="UP000547510"/>
    </source>
</evidence>
<dbReference type="PANTHER" id="PTHR43790:SF9">
    <property type="entry name" value="GALACTOFURANOSE TRANSPORTER ATP-BINDING PROTEIN YTFR"/>
    <property type="match status" value="1"/>
</dbReference>
<evidence type="ECO:0000256" key="3">
    <source>
        <dbReference type="ARBA" id="ARBA00022741"/>
    </source>
</evidence>
<protein>
    <submittedName>
        <fullName evidence="6">Ribose transport system ATP-binding protein</fullName>
    </submittedName>
</protein>
<dbReference type="InterPro" id="IPR003593">
    <property type="entry name" value="AAA+_ATPase"/>
</dbReference>
<reference evidence="6 7" key="1">
    <citation type="submission" date="2020-08" db="EMBL/GenBank/DDBJ databases">
        <title>Genomic Encyclopedia of Type Strains, Phase III (KMG-III): the genomes of soil and plant-associated and newly described type strains.</title>
        <authorList>
            <person name="Whitman W."/>
        </authorList>
    </citation>
    <scope>NUCLEOTIDE SEQUENCE [LARGE SCALE GENOMIC DNA]</scope>
    <source>
        <strain evidence="6 7">CECT 8640</strain>
    </source>
</reference>
<evidence type="ECO:0000256" key="1">
    <source>
        <dbReference type="ARBA" id="ARBA00022448"/>
    </source>
</evidence>
<dbReference type="InterPro" id="IPR003439">
    <property type="entry name" value="ABC_transporter-like_ATP-bd"/>
</dbReference>
<proteinExistence type="predicted"/>
<dbReference type="SUPFAM" id="SSF52540">
    <property type="entry name" value="P-loop containing nucleoside triphosphate hydrolases"/>
    <property type="match status" value="2"/>
</dbReference>
<dbReference type="CDD" id="cd03216">
    <property type="entry name" value="ABC_Carb_Monos_I"/>
    <property type="match status" value="1"/>
</dbReference>
<dbReference type="Proteomes" id="UP000547510">
    <property type="component" value="Unassembled WGS sequence"/>
</dbReference>
<dbReference type="InterPro" id="IPR017871">
    <property type="entry name" value="ABC_transporter-like_CS"/>
</dbReference>
<comment type="caution">
    <text evidence="6">The sequence shown here is derived from an EMBL/GenBank/DDBJ whole genome shotgun (WGS) entry which is preliminary data.</text>
</comment>
<dbReference type="AlphaFoldDB" id="A0A841CRZ4"/>
<dbReference type="InterPro" id="IPR027417">
    <property type="entry name" value="P-loop_NTPase"/>
</dbReference>
<dbReference type="GO" id="GO:0016887">
    <property type="term" value="F:ATP hydrolysis activity"/>
    <property type="evidence" value="ECO:0007669"/>
    <property type="project" value="InterPro"/>
</dbReference>
<evidence type="ECO:0000256" key="4">
    <source>
        <dbReference type="ARBA" id="ARBA00022840"/>
    </source>
</evidence>
<dbReference type="RefSeq" id="WP_184698801.1">
    <property type="nucleotide sequence ID" value="NZ_JACHJN010000017.1"/>
</dbReference>
<keyword evidence="7" id="KW-1185">Reference proteome</keyword>
<keyword evidence="4 6" id="KW-0067">ATP-binding</keyword>
<name>A0A841CRZ4_9PSEU</name>
<dbReference type="EMBL" id="JACHJN010000017">
    <property type="protein sequence ID" value="MBB5960521.1"/>
    <property type="molecule type" value="Genomic_DNA"/>
</dbReference>
<dbReference type="CDD" id="cd03215">
    <property type="entry name" value="ABC_Carb_Monos_II"/>
    <property type="match status" value="1"/>
</dbReference>
<gene>
    <name evidence="6" type="ORF">FHS29_007149</name>
</gene>
<dbReference type="PANTHER" id="PTHR43790">
    <property type="entry name" value="CARBOHYDRATE TRANSPORT ATP-BINDING PROTEIN MG119-RELATED"/>
    <property type="match status" value="1"/>
</dbReference>
<keyword evidence="2" id="KW-0677">Repeat</keyword>
<evidence type="ECO:0000256" key="2">
    <source>
        <dbReference type="ARBA" id="ARBA00022737"/>
    </source>
</evidence>
<accession>A0A841CRZ4</accession>
<dbReference type="GO" id="GO:0005524">
    <property type="term" value="F:ATP binding"/>
    <property type="evidence" value="ECO:0007669"/>
    <property type="project" value="UniProtKB-KW"/>
</dbReference>
<dbReference type="PROSITE" id="PS50893">
    <property type="entry name" value="ABC_TRANSPORTER_2"/>
    <property type="match status" value="2"/>
</dbReference>
<sequence>MLLSARNITKSFTGVKALDGVDFDVRPGEVHVLLGENGAGKSTLVKVLAGVHSPDRGTVERSAGTRLAVIHQELTLVPRLSVAENLYLGRPPRRFGIVDKARMRQGAKRLLDRVGLSVDPDTAVEDLGIAQQQMVEIARALDLDAQVLVLDEPTAVLTGTETDRLLDIMADLRGQGVGLVFITHHLDEIRRIADRVTVLRDGRSVGVLPRGASVRRMIELMVGRTISEQYPRRRQDPGEVLLKVDGLTRDGAFHDVSFHVRAGEVVGVAGLVGAGRTEVVRAAFGVDRYDSGRVEVAGEPVPRHDVRAAVRAGLGLVPEDRKGQGLVLTSTVGDNLGLVTLRSTARAGLVDRRGQRERARGMAEALRVKTSGLDQPVRELSGGNQQKVVIGKWLLADPKVLVLDEPTRGVDVGAKVEIYELVNRMTAAGRAVLLVSSDLPEVIGMSDRIVVMAHGRVAGELPAGTTQDKVMALAVQEFPA</sequence>
<evidence type="ECO:0000313" key="6">
    <source>
        <dbReference type="EMBL" id="MBB5960521.1"/>
    </source>
</evidence>
<dbReference type="Gene3D" id="3.40.50.300">
    <property type="entry name" value="P-loop containing nucleotide triphosphate hydrolases"/>
    <property type="match status" value="2"/>
</dbReference>
<dbReference type="Pfam" id="PF00005">
    <property type="entry name" value="ABC_tran"/>
    <property type="match status" value="2"/>
</dbReference>
<feature type="domain" description="ABC transporter" evidence="5">
    <location>
        <begin position="3"/>
        <end position="226"/>
    </location>
</feature>
<feature type="domain" description="ABC transporter" evidence="5">
    <location>
        <begin position="232"/>
        <end position="479"/>
    </location>
</feature>
<dbReference type="InterPro" id="IPR050107">
    <property type="entry name" value="ABC_carbohydrate_import_ATPase"/>
</dbReference>
<keyword evidence="3" id="KW-0547">Nucleotide-binding</keyword>